<dbReference type="AlphaFoldDB" id="A0A0L8G5Y9"/>
<protein>
    <recommendedName>
        <fullName evidence="1">Ig-like domain-containing protein</fullName>
    </recommendedName>
</protein>
<dbReference type="InterPro" id="IPR013783">
    <property type="entry name" value="Ig-like_fold"/>
</dbReference>
<feature type="domain" description="Ig-like" evidence="1">
    <location>
        <begin position="1"/>
        <end position="84"/>
    </location>
</feature>
<dbReference type="InterPro" id="IPR013106">
    <property type="entry name" value="Ig_V-set"/>
</dbReference>
<dbReference type="SUPFAM" id="SSF48726">
    <property type="entry name" value="Immunoglobulin"/>
    <property type="match status" value="1"/>
</dbReference>
<evidence type="ECO:0000259" key="1">
    <source>
        <dbReference type="PROSITE" id="PS50835"/>
    </source>
</evidence>
<organism evidence="2">
    <name type="scientific">Octopus bimaculoides</name>
    <name type="common">California two-spotted octopus</name>
    <dbReference type="NCBI Taxonomy" id="37653"/>
    <lineage>
        <taxon>Eukaryota</taxon>
        <taxon>Metazoa</taxon>
        <taxon>Spiralia</taxon>
        <taxon>Lophotrochozoa</taxon>
        <taxon>Mollusca</taxon>
        <taxon>Cephalopoda</taxon>
        <taxon>Coleoidea</taxon>
        <taxon>Octopodiformes</taxon>
        <taxon>Octopoda</taxon>
        <taxon>Incirrata</taxon>
        <taxon>Octopodidae</taxon>
        <taxon>Octopus</taxon>
    </lineage>
</organism>
<dbReference type="InterPro" id="IPR007110">
    <property type="entry name" value="Ig-like_dom"/>
</dbReference>
<accession>A0A0L8G5Y9</accession>
<proteinExistence type="predicted"/>
<dbReference type="InterPro" id="IPR003599">
    <property type="entry name" value="Ig_sub"/>
</dbReference>
<dbReference type="STRING" id="37653.A0A0L8G5Y9"/>
<sequence>MTKSASLGGRQVLNCHVSLPVGKKKPHVIQWNKAGLDQPVYMRYDNYPPQINGRFEGRLKIIHGMSLEISHIRTQDEGWYECKVIFLDIEKFTGNGTWVYLKVNNNTLSSTAISATFYSDVLFEAGVRSLAIDAIRDFAIKQMDKKHYKLVVNFLKLVDDCENAVYRSYRTTTIIIFTKAFLVI</sequence>
<dbReference type="CDD" id="cd00096">
    <property type="entry name" value="Ig"/>
    <property type="match status" value="1"/>
</dbReference>
<dbReference type="Gene3D" id="2.60.40.10">
    <property type="entry name" value="Immunoglobulins"/>
    <property type="match status" value="1"/>
</dbReference>
<dbReference type="SMART" id="SM00409">
    <property type="entry name" value="IG"/>
    <property type="match status" value="1"/>
</dbReference>
<name>A0A0L8G5Y9_OCTBM</name>
<dbReference type="InterPro" id="IPR036179">
    <property type="entry name" value="Ig-like_dom_sf"/>
</dbReference>
<dbReference type="Pfam" id="PF07686">
    <property type="entry name" value="V-set"/>
    <property type="match status" value="1"/>
</dbReference>
<dbReference type="EMBL" id="KQ423654">
    <property type="protein sequence ID" value="KOF72456.1"/>
    <property type="molecule type" value="Genomic_DNA"/>
</dbReference>
<evidence type="ECO:0000313" key="2">
    <source>
        <dbReference type="EMBL" id="KOF72456.1"/>
    </source>
</evidence>
<gene>
    <name evidence="2" type="ORF">OCBIM_22039421mg</name>
</gene>
<dbReference type="PROSITE" id="PS50835">
    <property type="entry name" value="IG_LIKE"/>
    <property type="match status" value="1"/>
</dbReference>
<reference evidence="2" key="1">
    <citation type="submission" date="2015-07" db="EMBL/GenBank/DDBJ databases">
        <title>MeaNS - Measles Nucleotide Surveillance Program.</title>
        <authorList>
            <person name="Tran T."/>
            <person name="Druce J."/>
        </authorList>
    </citation>
    <scope>NUCLEOTIDE SEQUENCE</scope>
    <source>
        <strain evidence="2">UCB-OBI-ISO-001</strain>
        <tissue evidence="2">Gonad</tissue>
    </source>
</reference>
<dbReference type="OrthoDB" id="6234674at2759"/>